<dbReference type="EMBL" id="JQ067093">
    <property type="protein sequence ID" value="ALH23494.1"/>
    <property type="molecule type" value="Genomic_DNA"/>
</dbReference>
<sequence length="153" mass="17041">MNEQPIKRTQEEWDSFFLRFARDVAGMSKDPDRQVGAVVVTPDRRQLSLGYNGFPPDVEDLPSLLADRDFKLANMVHAEVNCLRQAPFPLEGCTLYVTRFPCDRCAERIVAAGVRRVVAPAPDFGHARWGSSWLQAAGSMESVGLAITLYKGE</sequence>
<feature type="binding site" evidence="3">
    <location>
        <position position="77"/>
    </location>
    <ligand>
        <name>Zn(2+)</name>
        <dbReference type="ChEBI" id="CHEBI:29105"/>
        <note>catalytic</note>
    </ligand>
</feature>
<dbReference type="InterPro" id="IPR016193">
    <property type="entry name" value="Cytidine_deaminase-like"/>
</dbReference>
<dbReference type="PANTHER" id="PTHR11086:SF18">
    <property type="entry name" value="DEOXYCYTIDYLATE DEAMINASE"/>
    <property type="match status" value="1"/>
</dbReference>
<dbReference type="PROSITE" id="PS51747">
    <property type="entry name" value="CYT_DCMP_DEAMINASES_2"/>
    <property type="match status" value="1"/>
</dbReference>
<keyword evidence="6" id="KW-1185">Reference proteome</keyword>
<dbReference type="GO" id="GO:0006220">
    <property type="term" value="P:pyrimidine nucleotide metabolic process"/>
    <property type="evidence" value="ECO:0007669"/>
    <property type="project" value="InterPro"/>
</dbReference>
<keyword evidence="3" id="KW-0479">Metal-binding</keyword>
<dbReference type="Gene3D" id="3.40.140.10">
    <property type="entry name" value="Cytidine Deaminase, domain 2"/>
    <property type="match status" value="1"/>
</dbReference>
<reference evidence="5 6" key="1">
    <citation type="journal article" date="2012" name="Appl. Environ. Microbiol.">
        <title>High Diversity and Novel Species of Pseudomonas aeruginosa Bacteriophages.</title>
        <authorList>
            <person name="Sepulveda-Robles O."/>
            <person name="Kameyama L."/>
            <person name="Guarneros G."/>
        </authorList>
    </citation>
    <scope>NUCLEOTIDE SEQUENCE [LARGE SCALE GENOMIC DNA]</scope>
</reference>
<evidence type="ECO:0000313" key="5">
    <source>
        <dbReference type="EMBL" id="ALH23494.1"/>
    </source>
</evidence>
<dbReference type="SUPFAM" id="SSF53927">
    <property type="entry name" value="Cytidine deaminase-like"/>
    <property type="match status" value="1"/>
</dbReference>
<evidence type="ECO:0000313" key="6">
    <source>
        <dbReference type="Proteomes" id="UP000203864"/>
    </source>
</evidence>
<dbReference type="KEGG" id="vg:26626421"/>
<feature type="binding site" evidence="3">
    <location>
        <position position="102"/>
    </location>
    <ligand>
        <name>Zn(2+)</name>
        <dbReference type="ChEBI" id="CHEBI:29105"/>
        <note>catalytic</note>
    </ligand>
</feature>
<name>A0A0S0MZL5_9CAUD</name>
<proteinExistence type="predicted"/>
<feature type="active site" description="Proton donor" evidence="2">
    <location>
        <position position="79"/>
    </location>
</feature>
<evidence type="ECO:0000259" key="4">
    <source>
        <dbReference type="PROSITE" id="PS51747"/>
    </source>
</evidence>
<dbReference type="InterPro" id="IPR002125">
    <property type="entry name" value="CMP_dCMP_dom"/>
</dbReference>
<feature type="binding site" evidence="3">
    <location>
        <position position="105"/>
    </location>
    <ligand>
        <name>Zn(2+)</name>
        <dbReference type="ChEBI" id="CHEBI:29105"/>
        <note>catalytic</note>
    </ligand>
</feature>
<evidence type="ECO:0000256" key="1">
    <source>
        <dbReference type="ARBA" id="ARBA00022801"/>
    </source>
</evidence>
<evidence type="ECO:0000256" key="2">
    <source>
        <dbReference type="PIRSR" id="PIRSR006019-1"/>
    </source>
</evidence>
<keyword evidence="1" id="KW-0378">Hydrolase</keyword>
<dbReference type="GO" id="GO:0008270">
    <property type="term" value="F:zinc ion binding"/>
    <property type="evidence" value="ECO:0007669"/>
    <property type="project" value="InterPro"/>
</dbReference>
<protein>
    <submittedName>
        <fullName evidence="5">Putative dCMP deaminase</fullName>
    </submittedName>
</protein>
<organism evidence="5 6">
    <name type="scientific">Pseudomonas phage PaMx74</name>
    <dbReference type="NCBI Taxonomy" id="1175663"/>
    <lineage>
        <taxon>Viruses</taxon>
        <taxon>Duplodnaviria</taxon>
        <taxon>Heunggongvirae</taxon>
        <taxon>Uroviricota</taxon>
        <taxon>Caudoviricetes</taxon>
        <taxon>Mesyanzhinovviridae</taxon>
        <taxon>Bradleyvirinae</taxon>
        <taxon>Cinvestavvirus</taxon>
        <taxon>Cinvestavvirus PaMx74</taxon>
        <taxon>Pamexvirus PaMx74</taxon>
    </lineage>
</organism>
<accession>A0A0S0MZL5</accession>
<dbReference type="InterPro" id="IPR016473">
    <property type="entry name" value="dCMP_deaminase"/>
</dbReference>
<dbReference type="Proteomes" id="UP000203864">
    <property type="component" value="Segment"/>
</dbReference>
<dbReference type="GO" id="GO:0004132">
    <property type="term" value="F:dCMP deaminase activity"/>
    <property type="evidence" value="ECO:0007669"/>
    <property type="project" value="InterPro"/>
</dbReference>
<comment type="cofactor">
    <cofactor evidence="3">
        <name>Zn(2+)</name>
        <dbReference type="ChEBI" id="CHEBI:29105"/>
    </cofactor>
</comment>
<dbReference type="PANTHER" id="PTHR11086">
    <property type="entry name" value="DEOXYCYTIDYLATE DEAMINASE-RELATED"/>
    <property type="match status" value="1"/>
</dbReference>
<dbReference type="PIRSF" id="PIRSF006019">
    <property type="entry name" value="dCMP_deaminase"/>
    <property type="match status" value="1"/>
</dbReference>
<keyword evidence="3" id="KW-0862">Zinc</keyword>
<dbReference type="GeneID" id="26626421"/>
<evidence type="ECO:0000256" key="3">
    <source>
        <dbReference type="PIRSR" id="PIRSR006019-2"/>
    </source>
</evidence>
<dbReference type="Pfam" id="PF00383">
    <property type="entry name" value="dCMP_cyt_deam_1"/>
    <property type="match status" value="1"/>
</dbReference>
<dbReference type="OrthoDB" id="10605at10239"/>
<dbReference type="RefSeq" id="YP_009199490.1">
    <property type="nucleotide sequence ID" value="NC_028809.1"/>
</dbReference>
<dbReference type="InterPro" id="IPR015517">
    <property type="entry name" value="dCMP_deaminase-rel"/>
</dbReference>
<feature type="domain" description="CMP/dCMP-type deaminase" evidence="4">
    <location>
        <begin position="12"/>
        <end position="141"/>
    </location>
</feature>
<gene>
    <name evidence="5" type="primary">cd</name>
    <name evidence="5" type="ORF">PaMx74_51</name>
</gene>